<accession>A0AAE3GT29</accession>
<dbReference type="AlphaFoldDB" id="A0AAE3GT29"/>
<name>A0AAE3GT29_9CYAN</name>
<proteinExistence type="predicted"/>
<dbReference type="EMBL" id="JAMZMM010000180">
    <property type="protein sequence ID" value="MCP2730240.1"/>
    <property type="molecule type" value="Genomic_DNA"/>
</dbReference>
<evidence type="ECO:0000313" key="1">
    <source>
        <dbReference type="EMBL" id="MCP2730240.1"/>
    </source>
</evidence>
<keyword evidence="2" id="KW-1185">Reference proteome</keyword>
<evidence type="ECO:0000313" key="2">
    <source>
        <dbReference type="Proteomes" id="UP001204953"/>
    </source>
</evidence>
<sequence>MSLLIEAMSKMLRIEDEGQRTEAEHYFIEILTFSTFDEIVAMLDKGLTEDWLGLPVWARNQAFRLACLLAPKNSQIRRRAAADLRCFGPDWDGEVQRLEEEAQELEKINQSQSLYQVR</sequence>
<comment type="caution">
    <text evidence="1">The sequence shown here is derived from an EMBL/GenBank/DDBJ whole genome shotgun (WGS) entry which is preliminary data.</text>
</comment>
<gene>
    <name evidence="1" type="ORF">NJ959_17550</name>
</gene>
<dbReference type="RefSeq" id="WP_254013003.1">
    <property type="nucleotide sequence ID" value="NZ_JAMZMM010000180.1"/>
</dbReference>
<protein>
    <submittedName>
        <fullName evidence="1">Uncharacterized protein</fullName>
    </submittedName>
</protein>
<dbReference type="Proteomes" id="UP001204953">
    <property type="component" value="Unassembled WGS sequence"/>
</dbReference>
<organism evidence="1 2">
    <name type="scientific">Limnofasciculus baicalensis BBK-W-15</name>
    <dbReference type="NCBI Taxonomy" id="2699891"/>
    <lineage>
        <taxon>Bacteria</taxon>
        <taxon>Bacillati</taxon>
        <taxon>Cyanobacteriota</taxon>
        <taxon>Cyanophyceae</taxon>
        <taxon>Coleofasciculales</taxon>
        <taxon>Coleofasciculaceae</taxon>
        <taxon>Limnofasciculus</taxon>
        <taxon>Limnofasciculus baicalensis</taxon>
    </lineage>
</organism>
<reference evidence="1" key="1">
    <citation type="submission" date="2022-06" db="EMBL/GenBank/DDBJ databases">
        <title>New cyanobacteria of genus Symplocastrum in benthos of Lake Baikal.</title>
        <authorList>
            <person name="Sorokovikova E."/>
            <person name="Tikhonova I."/>
            <person name="Krasnopeev A."/>
            <person name="Evseev P."/>
            <person name="Gladkikh A."/>
            <person name="Belykh O."/>
        </authorList>
    </citation>
    <scope>NUCLEOTIDE SEQUENCE</scope>
    <source>
        <strain evidence="1">BBK-W-15</strain>
    </source>
</reference>